<reference evidence="11 12" key="1">
    <citation type="submission" date="2012-05" db="EMBL/GenBank/DDBJ databases">
        <authorList>
            <person name="Hilton J."/>
        </authorList>
    </citation>
    <scope>NUCLEOTIDE SEQUENCE [LARGE SCALE GENOMIC DNA]</scope>
    <source>
        <strain evidence="11 12">HH01</strain>
    </source>
</reference>
<dbReference type="CDD" id="cd00331">
    <property type="entry name" value="IGPS"/>
    <property type="match status" value="1"/>
</dbReference>
<dbReference type="NCBIfam" id="NF001372">
    <property type="entry name" value="PRK00278.1-4"/>
    <property type="match status" value="1"/>
</dbReference>
<proteinExistence type="inferred from homology"/>
<dbReference type="EMBL" id="CAIY01000075">
    <property type="protein sequence ID" value="CCH68026.1"/>
    <property type="molecule type" value="Genomic_DNA"/>
</dbReference>
<dbReference type="Pfam" id="PF00218">
    <property type="entry name" value="IGPS"/>
    <property type="match status" value="1"/>
</dbReference>
<dbReference type="GO" id="GO:0004425">
    <property type="term" value="F:indole-3-glycerol-phosphate synthase activity"/>
    <property type="evidence" value="ECO:0007669"/>
    <property type="project" value="UniProtKB-UniRule"/>
</dbReference>
<dbReference type="FunFam" id="3.20.20.70:FF:000024">
    <property type="entry name" value="Indole-3-glycerol phosphate synthase"/>
    <property type="match status" value="1"/>
</dbReference>
<evidence type="ECO:0000256" key="1">
    <source>
        <dbReference type="ARBA" id="ARBA00001633"/>
    </source>
</evidence>
<accession>M1X6B7</accession>
<dbReference type="Gene3D" id="3.20.20.70">
    <property type="entry name" value="Aldolase class I"/>
    <property type="match status" value="1"/>
</dbReference>
<keyword evidence="6 9" id="KW-0822">Tryptophan biosynthesis</keyword>
<keyword evidence="4 9" id="KW-0028">Amino-acid biosynthesis</keyword>
<evidence type="ECO:0000256" key="3">
    <source>
        <dbReference type="ARBA" id="ARBA00008737"/>
    </source>
</evidence>
<name>M1X6B7_9NOST</name>
<gene>
    <name evidence="9" type="primary">trpC</name>
    <name evidence="11" type="ORF">RINTHH_18710</name>
</gene>
<dbReference type="EC" id="4.1.1.48" evidence="9"/>
<dbReference type="GO" id="GO:0004640">
    <property type="term" value="F:phosphoribosylanthranilate isomerase activity"/>
    <property type="evidence" value="ECO:0007669"/>
    <property type="project" value="TreeGrafter"/>
</dbReference>
<dbReference type="STRING" id="1165094.RINTHH_18710"/>
<dbReference type="RefSeq" id="WP_008235287.1">
    <property type="nucleotide sequence ID" value="NZ_CAIY01000075.1"/>
</dbReference>
<dbReference type="InterPro" id="IPR013798">
    <property type="entry name" value="Indole-3-glycerol_P_synth_dom"/>
</dbReference>
<evidence type="ECO:0000256" key="9">
    <source>
        <dbReference type="HAMAP-Rule" id="MF_00134"/>
    </source>
</evidence>
<dbReference type="UniPathway" id="UPA00035">
    <property type="reaction ID" value="UER00043"/>
</dbReference>
<comment type="catalytic activity">
    <reaction evidence="1 9">
        <text>1-(2-carboxyphenylamino)-1-deoxy-D-ribulose 5-phosphate + H(+) = (1S,2R)-1-C-(indol-3-yl)glycerol 3-phosphate + CO2 + H2O</text>
        <dbReference type="Rhea" id="RHEA:23476"/>
        <dbReference type="ChEBI" id="CHEBI:15377"/>
        <dbReference type="ChEBI" id="CHEBI:15378"/>
        <dbReference type="ChEBI" id="CHEBI:16526"/>
        <dbReference type="ChEBI" id="CHEBI:58613"/>
        <dbReference type="ChEBI" id="CHEBI:58866"/>
        <dbReference type="EC" id="4.1.1.48"/>
    </reaction>
</comment>
<dbReference type="AlphaFoldDB" id="M1X6B7"/>
<reference evidence="12" key="2">
    <citation type="submission" date="2016-01" db="EMBL/GenBank/DDBJ databases">
        <title>Diatom-associated endosymboitic cyanobacterium lacks core nitrogen metabolism enzymes.</title>
        <authorList>
            <person name="Hilton J.A."/>
            <person name="Foster R.A."/>
            <person name="Tripp H.J."/>
            <person name="Carter B.J."/>
            <person name="Zehr J.P."/>
            <person name="Villareal T.A."/>
        </authorList>
    </citation>
    <scope>NUCLEOTIDE SEQUENCE [LARGE SCALE GENOMIC DNA]</scope>
    <source>
        <strain evidence="12">HH01</strain>
    </source>
</reference>
<dbReference type="SUPFAM" id="SSF51366">
    <property type="entry name" value="Ribulose-phoshate binding barrel"/>
    <property type="match status" value="1"/>
</dbReference>
<dbReference type="PANTHER" id="PTHR22854:SF2">
    <property type="entry name" value="INDOLE-3-GLYCEROL-PHOSPHATE SYNTHASE"/>
    <property type="match status" value="1"/>
</dbReference>
<comment type="pathway">
    <text evidence="2 9">Amino-acid biosynthesis; L-tryptophan biosynthesis; L-tryptophan from chorismate: step 4/5.</text>
</comment>
<dbReference type="HAMAP" id="MF_00134_B">
    <property type="entry name" value="IGPS_B"/>
    <property type="match status" value="1"/>
</dbReference>
<evidence type="ECO:0000256" key="7">
    <source>
        <dbReference type="ARBA" id="ARBA00023141"/>
    </source>
</evidence>
<protein>
    <recommendedName>
        <fullName evidence="9">Indole-3-glycerol phosphate synthase</fullName>
        <shortName evidence="9">IGPS</shortName>
        <ecNumber evidence="9">4.1.1.48</ecNumber>
    </recommendedName>
</protein>
<dbReference type="InterPro" id="IPR045186">
    <property type="entry name" value="Indole-3-glycerol_P_synth"/>
</dbReference>
<evidence type="ECO:0000313" key="12">
    <source>
        <dbReference type="Proteomes" id="UP000053051"/>
    </source>
</evidence>
<evidence type="ECO:0000256" key="8">
    <source>
        <dbReference type="ARBA" id="ARBA00023239"/>
    </source>
</evidence>
<comment type="caution">
    <text evidence="11">The sequence shown here is derived from an EMBL/GenBank/DDBJ whole genome shotgun (WGS) entry which is preliminary data.</text>
</comment>
<evidence type="ECO:0000256" key="2">
    <source>
        <dbReference type="ARBA" id="ARBA00004696"/>
    </source>
</evidence>
<comment type="similarity">
    <text evidence="3 9">Belongs to the TrpC family.</text>
</comment>
<keyword evidence="5 9" id="KW-0210">Decarboxylase</keyword>
<dbReference type="Proteomes" id="UP000053051">
    <property type="component" value="Unassembled WGS sequence"/>
</dbReference>
<dbReference type="GO" id="GO:0000162">
    <property type="term" value="P:L-tryptophan biosynthetic process"/>
    <property type="evidence" value="ECO:0007669"/>
    <property type="project" value="UniProtKB-UniRule"/>
</dbReference>
<sequence length="295" mass="32903">MYIRRRQPNPVIAASSVQYQVALPDAAPKNILEAIVWNKELEVDQQRLKQPLQDLQSQIRDLPTPKDFLATLKQGKTKPALIAEVKKASPIQGVLCEDFNPTAIASEYQSAGASCISVVTDKKFFHGDFNYLAQIHTKVDLPLLCKDFIIYPYQIYLARSKGADAVLLIAAILSNQDLQYFIKITNLLRMTPLVEVHTLEEIDRVLTLDGVVLVSINNRELEDFSVNLHTTCQLLAARAEELRKKGVLVISESGLKNREDINLVQKAGASAVLIGELLIKHPDRKLVISNLLTSL</sequence>
<feature type="domain" description="Indole-3-glycerol phosphate synthase" evidence="10">
    <location>
        <begin position="32"/>
        <end position="290"/>
    </location>
</feature>
<dbReference type="InterPro" id="IPR013785">
    <property type="entry name" value="Aldolase_TIM"/>
</dbReference>
<evidence type="ECO:0000259" key="10">
    <source>
        <dbReference type="Pfam" id="PF00218"/>
    </source>
</evidence>
<evidence type="ECO:0000313" key="11">
    <source>
        <dbReference type="EMBL" id="CCH68026.1"/>
    </source>
</evidence>
<dbReference type="InterPro" id="IPR011060">
    <property type="entry name" value="RibuloseP-bd_barrel"/>
</dbReference>
<evidence type="ECO:0000256" key="4">
    <source>
        <dbReference type="ARBA" id="ARBA00022605"/>
    </source>
</evidence>
<keyword evidence="8 9" id="KW-0456">Lyase</keyword>
<dbReference type="NCBIfam" id="NF001377">
    <property type="entry name" value="PRK00278.2-4"/>
    <property type="match status" value="1"/>
</dbReference>
<evidence type="ECO:0000256" key="6">
    <source>
        <dbReference type="ARBA" id="ARBA00022822"/>
    </source>
</evidence>
<keyword evidence="12" id="KW-1185">Reference proteome</keyword>
<dbReference type="PANTHER" id="PTHR22854">
    <property type="entry name" value="TRYPTOPHAN BIOSYNTHESIS PROTEIN"/>
    <property type="match status" value="1"/>
</dbReference>
<dbReference type="OrthoDB" id="9804217at2"/>
<evidence type="ECO:0000256" key="5">
    <source>
        <dbReference type="ARBA" id="ARBA00022793"/>
    </source>
</evidence>
<keyword evidence="7 9" id="KW-0057">Aromatic amino acid biosynthesis</keyword>
<organism evidence="11 12">
    <name type="scientific">Richelia intracellularis HH01</name>
    <dbReference type="NCBI Taxonomy" id="1165094"/>
    <lineage>
        <taxon>Bacteria</taxon>
        <taxon>Bacillati</taxon>
        <taxon>Cyanobacteriota</taxon>
        <taxon>Cyanophyceae</taxon>
        <taxon>Nostocales</taxon>
        <taxon>Nostocaceae</taxon>
        <taxon>Richelia</taxon>
    </lineage>
</organism>